<evidence type="ECO:0000313" key="2">
    <source>
        <dbReference type="EMBL" id="KAF8447402.1"/>
    </source>
</evidence>
<evidence type="ECO:0000256" key="1">
    <source>
        <dbReference type="SAM" id="MobiDB-lite"/>
    </source>
</evidence>
<feature type="region of interest" description="Disordered" evidence="1">
    <location>
        <begin position="159"/>
        <end position="186"/>
    </location>
</feature>
<organism evidence="2 3">
    <name type="scientific">Boletus edulis BED1</name>
    <dbReference type="NCBI Taxonomy" id="1328754"/>
    <lineage>
        <taxon>Eukaryota</taxon>
        <taxon>Fungi</taxon>
        <taxon>Dikarya</taxon>
        <taxon>Basidiomycota</taxon>
        <taxon>Agaricomycotina</taxon>
        <taxon>Agaricomycetes</taxon>
        <taxon>Agaricomycetidae</taxon>
        <taxon>Boletales</taxon>
        <taxon>Boletineae</taxon>
        <taxon>Boletaceae</taxon>
        <taxon>Boletoideae</taxon>
        <taxon>Boletus</taxon>
    </lineage>
</organism>
<dbReference type="Proteomes" id="UP001194468">
    <property type="component" value="Unassembled WGS sequence"/>
</dbReference>
<proteinExistence type="predicted"/>
<protein>
    <submittedName>
        <fullName evidence="2">Uncharacterized protein</fullName>
    </submittedName>
</protein>
<feature type="compositionally biased region" description="Basic and acidic residues" evidence="1">
    <location>
        <begin position="305"/>
        <end position="318"/>
    </location>
</feature>
<sequence length="329" mass="34807">TVVPQYLPSASAWHQGNNCTVCAAKPDPSMVYDGTWHDTTYSPPNGTFKSIEFSFTGSALYIYFILANAPNFLLSEALTSVNFTLDGVTFPPYIHSSIGNGYQYNVAVFANDSLTSGTHTMTVQPFVPADTGNRSILMLFDYLIYTCDVVPTTSVSSVMTATRPSTNPSAESSTSPTSPVASGTSSGQNIGAIVGGTVAGVSAFALRRIGGPYRVAEPVVDPFVSPRMAPMSFESSLLPIHQTPVGSHPTELGLGSGPNTSGAPVNVQPSTPHLSANTAVSGSSSSNVTSFLEQIISLRGEVARLRERQDRDPDRDFTEFGSEAPPEYT</sequence>
<accession>A0AAD4GJ28</accession>
<evidence type="ECO:0000313" key="3">
    <source>
        <dbReference type="Proteomes" id="UP001194468"/>
    </source>
</evidence>
<dbReference type="EMBL" id="WHUW01000004">
    <property type="protein sequence ID" value="KAF8447402.1"/>
    <property type="molecule type" value="Genomic_DNA"/>
</dbReference>
<reference evidence="2" key="2">
    <citation type="journal article" date="2020" name="Nat. Commun.">
        <title>Large-scale genome sequencing of mycorrhizal fungi provides insights into the early evolution of symbiotic traits.</title>
        <authorList>
            <person name="Miyauchi S."/>
            <person name="Kiss E."/>
            <person name="Kuo A."/>
            <person name="Drula E."/>
            <person name="Kohler A."/>
            <person name="Sanchez-Garcia M."/>
            <person name="Morin E."/>
            <person name="Andreopoulos B."/>
            <person name="Barry K.W."/>
            <person name="Bonito G."/>
            <person name="Buee M."/>
            <person name="Carver A."/>
            <person name="Chen C."/>
            <person name="Cichocki N."/>
            <person name="Clum A."/>
            <person name="Culley D."/>
            <person name="Crous P.W."/>
            <person name="Fauchery L."/>
            <person name="Girlanda M."/>
            <person name="Hayes R.D."/>
            <person name="Keri Z."/>
            <person name="LaButti K."/>
            <person name="Lipzen A."/>
            <person name="Lombard V."/>
            <person name="Magnuson J."/>
            <person name="Maillard F."/>
            <person name="Murat C."/>
            <person name="Nolan M."/>
            <person name="Ohm R.A."/>
            <person name="Pangilinan J."/>
            <person name="Pereira M.F."/>
            <person name="Perotto S."/>
            <person name="Peter M."/>
            <person name="Pfister S."/>
            <person name="Riley R."/>
            <person name="Sitrit Y."/>
            <person name="Stielow J.B."/>
            <person name="Szollosi G."/>
            <person name="Zifcakova L."/>
            <person name="Stursova M."/>
            <person name="Spatafora J.W."/>
            <person name="Tedersoo L."/>
            <person name="Vaario L.M."/>
            <person name="Yamada A."/>
            <person name="Yan M."/>
            <person name="Wang P."/>
            <person name="Xu J."/>
            <person name="Bruns T."/>
            <person name="Baldrian P."/>
            <person name="Vilgalys R."/>
            <person name="Dunand C."/>
            <person name="Henrissat B."/>
            <person name="Grigoriev I.V."/>
            <person name="Hibbett D."/>
            <person name="Nagy L.G."/>
            <person name="Martin F.M."/>
        </authorList>
    </citation>
    <scope>NUCLEOTIDE SEQUENCE</scope>
    <source>
        <strain evidence="2">BED1</strain>
    </source>
</reference>
<feature type="region of interest" description="Disordered" evidence="1">
    <location>
        <begin position="305"/>
        <end position="329"/>
    </location>
</feature>
<feature type="region of interest" description="Disordered" evidence="1">
    <location>
        <begin position="254"/>
        <end position="285"/>
    </location>
</feature>
<dbReference type="AlphaFoldDB" id="A0AAD4GJ28"/>
<feature type="non-terminal residue" evidence="2">
    <location>
        <position position="329"/>
    </location>
</feature>
<reference evidence="2" key="1">
    <citation type="submission" date="2019-10" db="EMBL/GenBank/DDBJ databases">
        <authorList>
            <consortium name="DOE Joint Genome Institute"/>
            <person name="Kuo A."/>
            <person name="Miyauchi S."/>
            <person name="Kiss E."/>
            <person name="Drula E."/>
            <person name="Kohler A."/>
            <person name="Sanchez-Garcia M."/>
            <person name="Andreopoulos B."/>
            <person name="Barry K.W."/>
            <person name="Bonito G."/>
            <person name="Buee M."/>
            <person name="Carver A."/>
            <person name="Chen C."/>
            <person name="Cichocki N."/>
            <person name="Clum A."/>
            <person name="Culley D."/>
            <person name="Crous P.W."/>
            <person name="Fauchery L."/>
            <person name="Girlanda M."/>
            <person name="Hayes R."/>
            <person name="Keri Z."/>
            <person name="LaButti K."/>
            <person name="Lipzen A."/>
            <person name="Lombard V."/>
            <person name="Magnuson J."/>
            <person name="Maillard F."/>
            <person name="Morin E."/>
            <person name="Murat C."/>
            <person name="Nolan M."/>
            <person name="Ohm R."/>
            <person name="Pangilinan J."/>
            <person name="Pereira M."/>
            <person name="Perotto S."/>
            <person name="Peter M."/>
            <person name="Riley R."/>
            <person name="Sitrit Y."/>
            <person name="Stielow B."/>
            <person name="Szollosi G."/>
            <person name="Zifcakova L."/>
            <person name="Stursova M."/>
            <person name="Spatafora J.W."/>
            <person name="Tedersoo L."/>
            <person name="Vaario L.-M."/>
            <person name="Yamada A."/>
            <person name="Yan M."/>
            <person name="Wang P."/>
            <person name="Xu J."/>
            <person name="Bruns T."/>
            <person name="Baldrian P."/>
            <person name="Vilgalys R."/>
            <person name="Henrissat B."/>
            <person name="Grigoriev I.V."/>
            <person name="Hibbett D."/>
            <person name="Nagy L.G."/>
            <person name="Martin F.M."/>
        </authorList>
    </citation>
    <scope>NUCLEOTIDE SEQUENCE</scope>
    <source>
        <strain evidence="2">BED1</strain>
    </source>
</reference>
<keyword evidence="3" id="KW-1185">Reference proteome</keyword>
<name>A0AAD4GJ28_BOLED</name>
<feature type="compositionally biased region" description="Polar residues" evidence="1">
    <location>
        <begin position="257"/>
        <end position="274"/>
    </location>
</feature>
<feature type="compositionally biased region" description="Low complexity" evidence="1">
    <location>
        <begin position="275"/>
        <end position="285"/>
    </location>
</feature>
<comment type="caution">
    <text evidence="2">The sequence shown here is derived from an EMBL/GenBank/DDBJ whole genome shotgun (WGS) entry which is preliminary data.</text>
</comment>
<gene>
    <name evidence="2" type="ORF">L210DRAFT_3526199</name>
</gene>